<sequence>MKFTKEVNNAKFVFTKDEIGYQEVLDDFRNTSYIFILTFNISENNDMLINQLKQVSDETTIEIFTNIPQRYEHYFSDRARKQARKKINVYLGRLDPEKYQSIVNTYYCFDNHSKIIMTNNVVYVGSANFSDESKNNLESGFIVYDKEFIAFIKNNIIPYLKNNSEPYYSNNSTRFKIMLRLIYSKLVNAKERIHMSTHAIADHAGNYYEYYDVHNNSLNLLTIEYLDSVLKELEDLLAIILQDLDSDGLLTDEIEKHIGNIDISNIRELYSEDTKIFELARFDEEDYATEYLQEHAIEAYDEYLNSFQETAVQEAAEKKALLAYNAEQEVTNLLKVLSGLETDIEKIINLLPSSERNPNIDNTR</sequence>
<keyword evidence="3" id="KW-1185">Reference proteome</keyword>
<dbReference type="EMBL" id="JACDUT010000012">
    <property type="protein sequence ID" value="MBA2876365.1"/>
    <property type="molecule type" value="Genomic_DNA"/>
</dbReference>
<protein>
    <recommendedName>
        <fullName evidence="1">PLD phosphodiesterase domain-containing protein</fullName>
    </recommendedName>
</protein>
<dbReference type="InterPro" id="IPR001736">
    <property type="entry name" value="PLipase_D/transphosphatidylase"/>
</dbReference>
<dbReference type="Proteomes" id="UP000523087">
    <property type="component" value="Unassembled WGS sequence"/>
</dbReference>
<evidence type="ECO:0000259" key="1">
    <source>
        <dbReference type="PROSITE" id="PS50035"/>
    </source>
</evidence>
<organism evidence="2 3">
    <name type="scientific">Thermaerobacillus caldiproteolyticus</name>
    <dbReference type="NCBI Taxonomy" id="247480"/>
    <lineage>
        <taxon>Bacteria</taxon>
        <taxon>Bacillati</taxon>
        <taxon>Bacillota</taxon>
        <taxon>Bacilli</taxon>
        <taxon>Bacillales</taxon>
        <taxon>Anoxybacillaceae</taxon>
        <taxon>Thermaerobacillus</taxon>
    </lineage>
</organism>
<dbReference type="GO" id="GO:0003824">
    <property type="term" value="F:catalytic activity"/>
    <property type="evidence" value="ECO:0007669"/>
    <property type="project" value="InterPro"/>
</dbReference>
<dbReference type="Gene3D" id="3.30.870.10">
    <property type="entry name" value="Endonuclease Chain A"/>
    <property type="match status" value="1"/>
</dbReference>
<dbReference type="Pfam" id="PF13091">
    <property type="entry name" value="PLDc_2"/>
    <property type="match status" value="1"/>
</dbReference>
<dbReference type="PROSITE" id="PS50035">
    <property type="entry name" value="PLD"/>
    <property type="match status" value="1"/>
</dbReference>
<name>A0A7V9Z958_9BACL</name>
<dbReference type="CDD" id="cd00138">
    <property type="entry name" value="PLDc_SF"/>
    <property type="match status" value="1"/>
</dbReference>
<feature type="domain" description="PLD phosphodiesterase" evidence="1">
    <location>
        <begin position="107"/>
        <end position="133"/>
    </location>
</feature>
<dbReference type="RefSeq" id="WP_181557073.1">
    <property type="nucleotide sequence ID" value="NZ_JACDUT010000012.1"/>
</dbReference>
<evidence type="ECO:0000313" key="2">
    <source>
        <dbReference type="EMBL" id="MBA2876365.1"/>
    </source>
</evidence>
<comment type="caution">
    <text evidence="2">The sequence shown here is derived from an EMBL/GenBank/DDBJ whole genome shotgun (WGS) entry which is preliminary data.</text>
</comment>
<reference evidence="2 3" key="1">
    <citation type="submission" date="2020-07" db="EMBL/GenBank/DDBJ databases">
        <title>Genomic Encyclopedia of Type Strains, Phase IV (KMG-IV): sequencing the most valuable type-strain genomes for metagenomic binning, comparative biology and taxonomic classification.</title>
        <authorList>
            <person name="Goeker M."/>
        </authorList>
    </citation>
    <scope>NUCLEOTIDE SEQUENCE [LARGE SCALE GENOMIC DNA]</scope>
    <source>
        <strain evidence="2 3">DSM 15730</strain>
    </source>
</reference>
<dbReference type="GO" id="GO:0006793">
    <property type="term" value="P:phosphorus metabolic process"/>
    <property type="evidence" value="ECO:0007669"/>
    <property type="project" value="UniProtKB-ARBA"/>
</dbReference>
<gene>
    <name evidence="2" type="ORF">HNR31_003183</name>
</gene>
<dbReference type="InterPro" id="IPR025202">
    <property type="entry name" value="PLD-like_dom"/>
</dbReference>
<dbReference type="AlphaFoldDB" id="A0A7V9Z958"/>
<dbReference type="SUPFAM" id="SSF56024">
    <property type="entry name" value="Phospholipase D/nuclease"/>
    <property type="match status" value="1"/>
</dbReference>
<evidence type="ECO:0000313" key="3">
    <source>
        <dbReference type="Proteomes" id="UP000523087"/>
    </source>
</evidence>
<accession>A0A7V9Z958</accession>
<proteinExistence type="predicted"/>